<protein>
    <submittedName>
        <fullName evidence="1">(Mediterranean fruit fly) hypothetical protein</fullName>
    </submittedName>
</protein>
<name>A0A811U206_CERCA</name>
<feature type="non-terminal residue" evidence="1">
    <location>
        <position position="1"/>
    </location>
</feature>
<reference evidence="1" key="1">
    <citation type="submission" date="2020-11" db="EMBL/GenBank/DDBJ databases">
        <authorList>
            <person name="Whitehead M."/>
        </authorList>
    </citation>
    <scope>NUCLEOTIDE SEQUENCE</scope>
    <source>
        <strain evidence="1">EGII</strain>
    </source>
</reference>
<comment type="caution">
    <text evidence="1">The sequence shown here is derived from an EMBL/GenBank/DDBJ whole genome shotgun (WGS) entry which is preliminary data.</text>
</comment>
<dbReference type="AlphaFoldDB" id="A0A811U206"/>
<keyword evidence="2" id="KW-1185">Reference proteome</keyword>
<gene>
    <name evidence="1" type="ORF">CCAP1982_LOCUS1264</name>
</gene>
<organism evidence="1 2">
    <name type="scientific">Ceratitis capitata</name>
    <name type="common">Mediterranean fruit fly</name>
    <name type="synonym">Tephritis capitata</name>
    <dbReference type="NCBI Taxonomy" id="7213"/>
    <lineage>
        <taxon>Eukaryota</taxon>
        <taxon>Metazoa</taxon>
        <taxon>Ecdysozoa</taxon>
        <taxon>Arthropoda</taxon>
        <taxon>Hexapoda</taxon>
        <taxon>Insecta</taxon>
        <taxon>Pterygota</taxon>
        <taxon>Neoptera</taxon>
        <taxon>Endopterygota</taxon>
        <taxon>Diptera</taxon>
        <taxon>Brachycera</taxon>
        <taxon>Muscomorpha</taxon>
        <taxon>Tephritoidea</taxon>
        <taxon>Tephritidae</taxon>
        <taxon>Ceratitis</taxon>
        <taxon>Ceratitis</taxon>
    </lineage>
</organism>
<dbReference type="Proteomes" id="UP000606786">
    <property type="component" value="Unassembled WGS sequence"/>
</dbReference>
<evidence type="ECO:0000313" key="2">
    <source>
        <dbReference type="Proteomes" id="UP000606786"/>
    </source>
</evidence>
<evidence type="ECO:0000313" key="1">
    <source>
        <dbReference type="EMBL" id="CAD6992400.1"/>
    </source>
</evidence>
<sequence length="53" mass="6008">GENRDDHFIRLHWESVACASGNSKNDSNWVLAIKSRTIELERDLIAISVAVNR</sequence>
<accession>A0A811U206</accession>
<proteinExistence type="predicted"/>
<dbReference type="EMBL" id="CAJHJT010000001">
    <property type="protein sequence ID" value="CAD6992400.1"/>
    <property type="molecule type" value="Genomic_DNA"/>
</dbReference>